<dbReference type="VEuPathDB" id="AmoebaDB:NfTy_074840"/>
<dbReference type="Proteomes" id="UP000444721">
    <property type="component" value="Unassembled WGS sequence"/>
</dbReference>
<dbReference type="RefSeq" id="XP_044558830.1">
    <property type="nucleotide sequence ID" value="XM_044710393.1"/>
</dbReference>
<dbReference type="SUPFAM" id="SSF52949">
    <property type="entry name" value="Macro domain-like"/>
    <property type="match status" value="1"/>
</dbReference>
<comment type="caution">
    <text evidence="3">The sequence shown here is derived from an EMBL/GenBank/DDBJ whole genome shotgun (WGS) entry which is preliminary data.</text>
</comment>
<protein>
    <recommendedName>
        <fullName evidence="2">Macro domain-containing protein</fullName>
    </recommendedName>
</protein>
<feature type="compositionally biased region" description="Low complexity" evidence="1">
    <location>
        <begin position="47"/>
        <end position="74"/>
    </location>
</feature>
<feature type="domain" description="Macro" evidence="2">
    <location>
        <begin position="159"/>
        <end position="334"/>
    </location>
</feature>
<dbReference type="GeneID" id="68113945"/>
<organism evidence="3 4">
    <name type="scientific">Naegleria fowleri</name>
    <name type="common">Brain eating amoeba</name>
    <dbReference type="NCBI Taxonomy" id="5763"/>
    <lineage>
        <taxon>Eukaryota</taxon>
        <taxon>Discoba</taxon>
        <taxon>Heterolobosea</taxon>
        <taxon>Tetramitia</taxon>
        <taxon>Eutetramitia</taxon>
        <taxon>Vahlkampfiidae</taxon>
        <taxon>Naegleria</taxon>
    </lineage>
</organism>
<proteinExistence type="predicted"/>
<name>A0A6A5BA51_NAEFO</name>
<accession>A0A6A5BA51</accession>
<evidence type="ECO:0000313" key="4">
    <source>
        <dbReference type="Proteomes" id="UP000444721"/>
    </source>
</evidence>
<gene>
    <name evidence="3" type="ORF">FDP41_006727</name>
</gene>
<evidence type="ECO:0000313" key="3">
    <source>
        <dbReference type="EMBL" id="KAF0974117.1"/>
    </source>
</evidence>
<dbReference type="VEuPathDB" id="AmoebaDB:FDP41_006727"/>
<dbReference type="PROSITE" id="PS51154">
    <property type="entry name" value="MACRO"/>
    <property type="match status" value="1"/>
</dbReference>
<keyword evidence="4" id="KW-1185">Reference proteome</keyword>
<dbReference type="PANTHER" id="PTHR11106:SF27">
    <property type="entry name" value="MACRO DOMAIN-CONTAINING PROTEIN"/>
    <property type="match status" value="1"/>
</dbReference>
<dbReference type="PANTHER" id="PTHR11106">
    <property type="entry name" value="GANGLIOSIDE INDUCED DIFFERENTIATION ASSOCIATED PROTEIN 2-RELATED"/>
    <property type="match status" value="1"/>
</dbReference>
<dbReference type="Gene3D" id="3.40.220.10">
    <property type="entry name" value="Leucine Aminopeptidase, subunit E, domain 1"/>
    <property type="match status" value="1"/>
</dbReference>
<dbReference type="InterPro" id="IPR002589">
    <property type="entry name" value="Macro_dom"/>
</dbReference>
<dbReference type="OrthoDB" id="6133115at2759"/>
<dbReference type="EMBL" id="VFQX01000053">
    <property type="protein sequence ID" value="KAF0974117.1"/>
    <property type="molecule type" value="Genomic_DNA"/>
</dbReference>
<evidence type="ECO:0000259" key="2">
    <source>
        <dbReference type="PROSITE" id="PS51154"/>
    </source>
</evidence>
<dbReference type="SMART" id="SM00506">
    <property type="entry name" value="A1pp"/>
    <property type="match status" value="1"/>
</dbReference>
<reference evidence="3 4" key="1">
    <citation type="journal article" date="2019" name="Sci. Rep.">
        <title>Nanopore sequencing improves the draft genome of the human pathogenic amoeba Naegleria fowleri.</title>
        <authorList>
            <person name="Liechti N."/>
            <person name="Schurch N."/>
            <person name="Bruggmann R."/>
            <person name="Wittwer M."/>
        </authorList>
    </citation>
    <scope>NUCLEOTIDE SEQUENCE [LARGE SCALE GENOMIC DNA]</scope>
    <source>
        <strain evidence="3 4">ATCC 30894</strain>
    </source>
</reference>
<dbReference type="VEuPathDB" id="AmoebaDB:NF0064750"/>
<feature type="region of interest" description="Disordered" evidence="1">
    <location>
        <begin position="1"/>
        <end position="85"/>
    </location>
</feature>
<dbReference type="CDD" id="cd02908">
    <property type="entry name" value="Macro_OAADPr_deacetylase"/>
    <property type="match status" value="1"/>
</dbReference>
<sequence length="342" mass="37930">MIPTTNNTNDHHHHIMEDSQVSSPPSSSAAAAVVSEDAMQDSQVDESLSTTTLTTTTRTTTTSSSSSNNNHNNTPPLPISPSLVGWTEPSTLQEKRSLYACGNDFVTLDQLELYPSYAEKNRLEQPSIEGIKKVFSSYLRNREYPILSQFNPEHDAIKKGYYDYNEAINKKISFFRGDVSQLEIDAVVNAANESLLGGGGIDGAIHRAAGGILRKYNALLNGCDTGCTKISPGFKLPAKYILHTVGPVGENPQKLTSAYTTCLELVEQYNIKSVAFCGISTGIFGYPLDKATFIAMHTVRQWMEIHHEKVDRIIFITFLKKEVDMYNTVAPYFFPFKPLQEK</sequence>
<dbReference type="InterPro" id="IPR043472">
    <property type="entry name" value="Macro_dom-like"/>
</dbReference>
<feature type="compositionally biased region" description="Low complexity" evidence="1">
    <location>
        <begin position="18"/>
        <end position="37"/>
    </location>
</feature>
<dbReference type="AlphaFoldDB" id="A0A6A5BA51"/>
<evidence type="ECO:0000256" key="1">
    <source>
        <dbReference type="SAM" id="MobiDB-lite"/>
    </source>
</evidence>
<dbReference type="Pfam" id="PF01661">
    <property type="entry name" value="Macro"/>
    <property type="match status" value="1"/>
</dbReference>